<dbReference type="RefSeq" id="WP_103321386.1">
    <property type="nucleotide sequence ID" value="NZ_PPTF01000073.1"/>
</dbReference>
<protein>
    <submittedName>
        <fullName evidence="2">GNAT family N-acetyltransferase</fullName>
    </submittedName>
</protein>
<accession>A0A2K4MKP2</accession>
<organism evidence="2 3">
    <name type="scientific">Chromobacterium sinusclupearum</name>
    <dbReference type="NCBI Taxonomy" id="2077146"/>
    <lineage>
        <taxon>Bacteria</taxon>
        <taxon>Pseudomonadati</taxon>
        <taxon>Pseudomonadota</taxon>
        <taxon>Betaproteobacteria</taxon>
        <taxon>Neisseriales</taxon>
        <taxon>Chromobacteriaceae</taxon>
        <taxon>Chromobacterium</taxon>
    </lineage>
</organism>
<dbReference type="InterPro" id="IPR000182">
    <property type="entry name" value="GNAT_dom"/>
</dbReference>
<name>A0A2K4MKP2_9NEIS</name>
<reference evidence="2 3" key="1">
    <citation type="submission" date="2018-01" db="EMBL/GenBank/DDBJ databases">
        <title>Genomic Sequence of Chromobacterium MWU13-2610 from wild cranberry bogs within the Cape Cod National Seashore.</title>
        <authorList>
            <person name="O'Hara-Hanley K."/>
            <person name="Soby S."/>
            <person name="Harrison A."/>
        </authorList>
    </citation>
    <scope>NUCLEOTIDE SEQUENCE [LARGE SCALE GENOMIC DNA]</scope>
    <source>
        <strain evidence="2 3">MWU13-2610</strain>
    </source>
</reference>
<dbReference type="AlphaFoldDB" id="A0A2K4MKP2"/>
<keyword evidence="2" id="KW-0808">Transferase</keyword>
<dbReference type="Proteomes" id="UP000236416">
    <property type="component" value="Unassembled WGS sequence"/>
</dbReference>
<keyword evidence="3" id="KW-1185">Reference proteome</keyword>
<feature type="domain" description="N-acetyltransferase" evidence="1">
    <location>
        <begin position="45"/>
        <end position="197"/>
    </location>
</feature>
<dbReference type="Gene3D" id="3.40.630.30">
    <property type="match status" value="1"/>
</dbReference>
<gene>
    <name evidence="2" type="ORF">C2134_17595</name>
</gene>
<dbReference type="GO" id="GO:0016747">
    <property type="term" value="F:acyltransferase activity, transferring groups other than amino-acyl groups"/>
    <property type="evidence" value="ECO:0007669"/>
    <property type="project" value="InterPro"/>
</dbReference>
<proteinExistence type="predicted"/>
<dbReference type="SUPFAM" id="SSF55729">
    <property type="entry name" value="Acyl-CoA N-acyltransferases (Nat)"/>
    <property type="match status" value="1"/>
</dbReference>
<comment type="caution">
    <text evidence="2">The sequence shown here is derived from an EMBL/GenBank/DDBJ whole genome shotgun (WGS) entry which is preliminary data.</text>
</comment>
<dbReference type="PROSITE" id="PS51186">
    <property type="entry name" value="GNAT"/>
    <property type="match status" value="1"/>
</dbReference>
<evidence type="ECO:0000259" key="1">
    <source>
        <dbReference type="PROSITE" id="PS51186"/>
    </source>
</evidence>
<dbReference type="InterPro" id="IPR016181">
    <property type="entry name" value="Acyl_CoA_acyltransferase"/>
</dbReference>
<evidence type="ECO:0000313" key="3">
    <source>
        <dbReference type="Proteomes" id="UP000236416"/>
    </source>
</evidence>
<dbReference type="EMBL" id="PPTF01000073">
    <property type="protein sequence ID" value="POA97633.1"/>
    <property type="molecule type" value="Genomic_DNA"/>
</dbReference>
<sequence length="207" mass="22170">MPSATPSRASVKLIMPNAGKLPGLIGALQRGWTPDDDHDPVGAGRMLAAIARDPAAYIASLGNPQGGGQAVVLEDGRAVPRLPWLRYWIIDAQNQYAGDLNLRWQHGASALPPYCLGHVGYAVVPWKRGAGLAAAALRELAPIARDLGLEWLDIAMARDNAASIRTAENAGAKRVRPFNAGPEYGNVEAWLYRLQLDAHPACGDKRL</sequence>
<evidence type="ECO:0000313" key="2">
    <source>
        <dbReference type="EMBL" id="POA97633.1"/>
    </source>
</evidence>
<dbReference type="Pfam" id="PF13302">
    <property type="entry name" value="Acetyltransf_3"/>
    <property type="match status" value="1"/>
</dbReference>